<dbReference type="InParanoid" id="A0A7N4PW37"/>
<feature type="domain" description="MARVEL" evidence="9">
    <location>
        <begin position="181"/>
        <end position="314"/>
    </location>
</feature>
<feature type="transmembrane region" description="Helical" evidence="8">
    <location>
        <begin position="253"/>
        <end position="274"/>
    </location>
</feature>
<protein>
    <recommendedName>
        <fullName evidence="9">MARVEL domain-containing protein</fullName>
    </recommendedName>
</protein>
<evidence type="ECO:0000313" key="10">
    <source>
        <dbReference type="Ensembl" id="ENSSHAP00000044364.1"/>
    </source>
</evidence>
<dbReference type="InterPro" id="IPR047123">
    <property type="entry name" value="MYADM-like"/>
</dbReference>
<evidence type="ECO:0000256" key="4">
    <source>
        <dbReference type="ARBA" id="ARBA00022989"/>
    </source>
</evidence>
<keyword evidence="2 7" id="KW-0812">Transmembrane</keyword>
<dbReference type="GO" id="GO:0016020">
    <property type="term" value="C:membrane"/>
    <property type="evidence" value="ECO:0007669"/>
    <property type="project" value="UniProtKB-SubCell"/>
</dbReference>
<dbReference type="PANTHER" id="PTHR17068:SF2">
    <property type="entry name" value="MYELOID-ASSOCIATED DIFFERENTIATION MARKER-LIKE"/>
    <property type="match status" value="1"/>
</dbReference>
<dbReference type="Ensembl" id="ENSSHAT00000052393.1">
    <property type="protein sequence ID" value="ENSSHAP00000044364.1"/>
    <property type="gene ID" value="ENSSHAG00000024540.1"/>
</dbReference>
<reference evidence="10" key="3">
    <citation type="submission" date="2025-09" db="UniProtKB">
        <authorList>
            <consortium name="Ensembl"/>
        </authorList>
    </citation>
    <scope>IDENTIFICATION</scope>
</reference>
<comment type="similarity">
    <text evidence="6">Belongs to the MAL family.</text>
</comment>
<keyword evidence="4 8" id="KW-1133">Transmembrane helix</keyword>
<gene>
    <name evidence="10" type="primary">LOC105751000</name>
</gene>
<dbReference type="Proteomes" id="UP000007648">
    <property type="component" value="Unassembled WGS sequence"/>
</dbReference>
<evidence type="ECO:0000256" key="7">
    <source>
        <dbReference type="PROSITE-ProRule" id="PRU00581"/>
    </source>
</evidence>
<evidence type="ECO:0000256" key="6">
    <source>
        <dbReference type="ARBA" id="ARBA00034721"/>
    </source>
</evidence>
<evidence type="ECO:0000313" key="11">
    <source>
        <dbReference type="Proteomes" id="UP000007648"/>
    </source>
</evidence>
<feature type="transmembrane region" description="Helical" evidence="8">
    <location>
        <begin position="114"/>
        <end position="133"/>
    </location>
</feature>
<reference evidence="10" key="2">
    <citation type="submission" date="2025-08" db="UniProtKB">
        <authorList>
            <consortium name="Ensembl"/>
        </authorList>
    </citation>
    <scope>IDENTIFICATION</scope>
</reference>
<sequence length="319" mass="33666">MPRPPGPSPLSCVSLVTLPSSLGLPKQLPERGRAMPRPTLVPRALVSLVGLLRLLQVLLSCTTFSLAASGHHPEAPFGVWCLCSWGLCSLLSLAVLGLELLGLGPQLPLSWEDFTATVALLGTLLTFTASIMYPSVFVPKGLEGWRYQATATATALSCLCFVTYAAEVGLSRARPGQLRGFLSTTPGLLKVLEAFVASVILALVDVGQMYANSAGLQWCMAVFCVCFVVSVLIIGLSVGQLLDAPPWPADRTLLALTGLATLLYLSAAVTWPVFAFRPAPPEHQFGPAVGATVLTWVNLGAYAADLVVSSRMVFFAGSP</sequence>
<evidence type="ECO:0000256" key="1">
    <source>
        <dbReference type="ARBA" id="ARBA00004141"/>
    </source>
</evidence>
<dbReference type="PANTHER" id="PTHR17068">
    <property type="entry name" value="MYELOID-ASSOCIATED DIFFERENTIATION MARKER MYADM FAMILY MEMBER"/>
    <property type="match status" value="1"/>
</dbReference>
<feature type="transmembrane region" description="Helical" evidence="8">
    <location>
        <begin position="47"/>
        <end position="67"/>
    </location>
</feature>
<evidence type="ECO:0000256" key="2">
    <source>
        <dbReference type="ARBA" id="ARBA00022692"/>
    </source>
</evidence>
<accession>A0A7N4PW37</accession>
<reference evidence="10 11" key="1">
    <citation type="journal article" date="2011" name="Proc. Natl. Acad. Sci. U.S.A.">
        <title>Genetic diversity and population structure of the endangered marsupial Sarcophilus harrisii (Tasmanian devil).</title>
        <authorList>
            <person name="Miller W."/>
            <person name="Hayes V.M."/>
            <person name="Ratan A."/>
            <person name="Petersen D.C."/>
            <person name="Wittekindt N.E."/>
            <person name="Miller J."/>
            <person name="Walenz B."/>
            <person name="Knight J."/>
            <person name="Qi J."/>
            <person name="Zhao F."/>
            <person name="Wang Q."/>
            <person name="Bedoya-Reina O.C."/>
            <person name="Katiyar N."/>
            <person name="Tomsho L.P."/>
            <person name="Kasson L.M."/>
            <person name="Hardie R.A."/>
            <person name="Woodbridge P."/>
            <person name="Tindall E.A."/>
            <person name="Bertelsen M.F."/>
            <person name="Dixon D."/>
            <person name="Pyecroft S."/>
            <person name="Helgen K.M."/>
            <person name="Lesk A.M."/>
            <person name="Pringle T.H."/>
            <person name="Patterson N."/>
            <person name="Zhang Y."/>
            <person name="Kreiss A."/>
            <person name="Woods G.M."/>
            <person name="Jones M.E."/>
            <person name="Schuster S.C."/>
        </authorList>
    </citation>
    <scope>NUCLEOTIDE SEQUENCE [LARGE SCALE GENOMIC DNA]</scope>
</reference>
<evidence type="ECO:0000256" key="5">
    <source>
        <dbReference type="ARBA" id="ARBA00023136"/>
    </source>
</evidence>
<keyword evidence="3" id="KW-0677">Repeat</keyword>
<evidence type="ECO:0000259" key="9">
    <source>
        <dbReference type="PROSITE" id="PS51225"/>
    </source>
</evidence>
<dbReference type="AlphaFoldDB" id="A0A7N4PW37"/>
<keyword evidence="5 7" id="KW-0472">Membrane</keyword>
<name>A0A7N4PW37_SARHA</name>
<comment type="subcellular location">
    <subcellularLocation>
        <location evidence="1">Membrane</location>
        <topology evidence="1">Multi-pass membrane protein</topology>
    </subcellularLocation>
</comment>
<proteinExistence type="inferred from homology"/>
<feature type="transmembrane region" description="Helical" evidence="8">
    <location>
        <begin position="145"/>
        <end position="166"/>
    </location>
</feature>
<keyword evidence="11" id="KW-1185">Reference proteome</keyword>
<organism evidence="10 11">
    <name type="scientific">Sarcophilus harrisii</name>
    <name type="common">Tasmanian devil</name>
    <name type="synonym">Sarcophilus laniarius</name>
    <dbReference type="NCBI Taxonomy" id="9305"/>
    <lineage>
        <taxon>Eukaryota</taxon>
        <taxon>Metazoa</taxon>
        <taxon>Chordata</taxon>
        <taxon>Craniata</taxon>
        <taxon>Vertebrata</taxon>
        <taxon>Euteleostomi</taxon>
        <taxon>Mammalia</taxon>
        <taxon>Metatheria</taxon>
        <taxon>Dasyuromorphia</taxon>
        <taxon>Dasyuridae</taxon>
        <taxon>Sarcophilus</taxon>
    </lineage>
</organism>
<evidence type="ECO:0000256" key="3">
    <source>
        <dbReference type="ARBA" id="ARBA00022737"/>
    </source>
</evidence>
<dbReference type="InterPro" id="IPR008253">
    <property type="entry name" value="Marvel"/>
</dbReference>
<dbReference type="Pfam" id="PF01284">
    <property type="entry name" value="MARVEL"/>
    <property type="match status" value="2"/>
</dbReference>
<feature type="domain" description="MARVEL" evidence="9">
    <location>
        <begin position="44"/>
        <end position="176"/>
    </location>
</feature>
<feature type="transmembrane region" description="Helical" evidence="8">
    <location>
        <begin position="79"/>
        <end position="102"/>
    </location>
</feature>
<evidence type="ECO:0000256" key="8">
    <source>
        <dbReference type="SAM" id="Phobius"/>
    </source>
</evidence>
<dbReference type="PROSITE" id="PS51225">
    <property type="entry name" value="MARVEL"/>
    <property type="match status" value="2"/>
</dbReference>
<feature type="transmembrane region" description="Helical" evidence="8">
    <location>
        <begin position="218"/>
        <end position="241"/>
    </location>
</feature>
<feature type="transmembrane region" description="Helical" evidence="8">
    <location>
        <begin position="186"/>
        <end position="206"/>
    </location>
</feature>
<dbReference type="GeneTree" id="ENSGT00950000182933"/>